<keyword evidence="3" id="KW-1003">Cell membrane</keyword>
<dbReference type="EMBL" id="AWSA01000013">
    <property type="protein sequence ID" value="EWT02184.1"/>
    <property type="molecule type" value="Genomic_DNA"/>
</dbReference>
<evidence type="ECO:0000256" key="7">
    <source>
        <dbReference type="SAM" id="Phobius"/>
    </source>
</evidence>
<evidence type="ECO:0000256" key="4">
    <source>
        <dbReference type="ARBA" id="ARBA00022692"/>
    </source>
</evidence>
<feature type="transmembrane region" description="Helical" evidence="7">
    <location>
        <begin position="614"/>
        <end position="639"/>
    </location>
</feature>
<dbReference type="AlphaFoldDB" id="W9GE82"/>
<dbReference type="SUPFAM" id="SSF82866">
    <property type="entry name" value="Multidrug efflux transporter AcrB transmembrane domain"/>
    <property type="match status" value="2"/>
</dbReference>
<dbReference type="OrthoDB" id="2365435at2"/>
<feature type="transmembrane region" description="Helical" evidence="7">
    <location>
        <begin position="189"/>
        <end position="209"/>
    </location>
</feature>
<feature type="transmembrane region" description="Helical" evidence="7">
    <location>
        <begin position="581"/>
        <end position="602"/>
    </location>
</feature>
<comment type="caution">
    <text evidence="9">The sequence shown here is derived from an EMBL/GenBank/DDBJ whole genome shotgun (WGS) entry which is preliminary data.</text>
</comment>
<dbReference type="Gene3D" id="1.20.1640.10">
    <property type="entry name" value="Multidrug efflux transporter AcrB transmembrane domain"/>
    <property type="match status" value="2"/>
</dbReference>
<feature type="transmembrane region" description="Helical" evidence="7">
    <location>
        <begin position="254"/>
        <end position="275"/>
    </location>
</feature>
<feature type="transmembrane region" description="Helical" evidence="7">
    <location>
        <begin position="377"/>
        <end position="398"/>
    </location>
</feature>
<feature type="transmembrane region" description="Helical" evidence="7">
    <location>
        <begin position="296"/>
        <end position="317"/>
    </location>
</feature>
<feature type="domain" description="Membrane transport protein MMPL" evidence="8">
    <location>
        <begin position="454"/>
        <end position="726"/>
    </location>
</feature>
<gene>
    <name evidence="9" type="ORF">N865_00425</name>
</gene>
<evidence type="ECO:0000256" key="1">
    <source>
        <dbReference type="ARBA" id="ARBA00004651"/>
    </source>
</evidence>
<dbReference type="InterPro" id="IPR004869">
    <property type="entry name" value="MMPL_dom"/>
</dbReference>
<feature type="transmembrane region" description="Helical" evidence="7">
    <location>
        <begin position="555"/>
        <end position="574"/>
    </location>
</feature>
<comment type="subcellular location">
    <subcellularLocation>
        <location evidence="1">Cell membrane</location>
        <topology evidence="1">Multi-pass membrane protein</topology>
    </subcellularLocation>
</comment>
<evidence type="ECO:0000259" key="8">
    <source>
        <dbReference type="Pfam" id="PF03176"/>
    </source>
</evidence>
<evidence type="ECO:0000256" key="2">
    <source>
        <dbReference type="ARBA" id="ARBA00010157"/>
    </source>
</evidence>
<dbReference type="GO" id="GO:0005886">
    <property type="term" value="C:plasma membrane"/>
    <property type="evidence" value="ECO:0007669"/>
    <property type="project" value="UniProtKB-SubCell"/>
</dbReference>
<evidence type="ECO:0000313" key="10">
    <source>
        <dbReference type="Proteomes" id="UP000019489"/>
    </source>
</evidence>
<accession>W9GE82</accession>
<feature type="transmembrane region" description="Helical" evidence="7">
    <location>
        <begin position="21"/>
        <end position="42"/>
    </location>
</feature>
<evidence type="ECO:0000256" key="3">
    <source>
        <dbReference type="ARBA" id="ARBA00022475"/>
    </source>
</evidence>
<organism evidence="9 10">
    <name type="scientific">Intrasporangium oryzae NRRL B-24470</name>
    <dbReference type="NCBI Taxonomy" id="1386089"/>
    <lineage>
        <taxon>Bacteria</taxon>
        <taxon>Bacillati</taxon>
        <taxon>Actinomycetota</taxon>
        <taxon>Actinomycetes</taxon>
        <taxon>Micrococcales</taxon>
        <taxon>Intrasporangiaceae</taxon>
        <taxon>Intrasporangium</taxon>
    </lineage>
</organism>
<dbReference type="Proteomes" id="UP000019489">
    <property type="component" value="Unassembled WGS sequence"/>
</dbReference>
<keyword evidence="5 7" id="KW-1133">Transmembrane helix</keyword>
<evidence type="ECO:0000256" key="5">
    <source>
        <dbReference type="ARBA" id="ARBA00022989"/>
    </source>
</evidence>
<feature type="transmembrane region" description="Helical" evidence="7">
    <location>
        <begin position="660"/>
        <end position="681"/>
    </location>
</feature>
<feature type="transmembrane region" description="Helical" evidence="7">
    <location>
        <begin position="329"/>
        <end position="356"/>
    </location>
</feature>
<evidence type="ECO:0000313" key="9">
    <source>
        <dbReference type="EMBL" id="EWT02184.1"/>
    </source>
</evidence>
<keyword evidence="10" id="KW-1185">Reference proteome</keyword>
<sequence>MRSWRTSEVGALSRAYAWLVVKLRLLVVLGWAAGIVAAVAWLPGSAPDAGLNGFAPPNSRAIATETASAKAFGFPILSRTVIVQRDAHGLSQPAQQRVVERAVAVAKGTAGDVGPIAGVIPVANTKGVFPSSSEQGTTALTYVFTKPGTSFVEEVAAAGRFANEHMNQPDDHVVGVTGTVPAQLAQSEILYGHLPLLEGATLLVIIGLVAFRFRSIVAPLVALVTAAASYFLAVRVTDYVGGFVQGGVPEQLKPLVLALVLGIVTDYAIFFLSSMRTGLDDGLDRLTAAKMSAAQTGRIVLVAGIAVAAGTASMLVARSGFFRAFGPVLSLSVLTAVAVSVTLLPALLAIFGRALFWPTRRAKADRSAPVARAAARLLTVRVVALVLAGACVVGLAVLGTGADRLRLGVSFVAALPSDSQPQSAARAAASGFAPGIVAPTELLLQGRDVGSDPQKLARLGSELQHQPGVAGVVSPSALPDELAHDALVTRSGDAARFLVILEHDPLDATAISDVEHLSLSLPGLLQRAGIEGAHYGLAGDTAVAGELVAATNADLRRIAIAVLVVNLILLMVFLRAVVAPVLLLGCSVLALAASLGCLSLVFQDRLGHDGVAFYVPFAASVLLLSLGSDYNIYGVGHVWTRADHTPLRKAIAERIPETSGAITAAGVTLAASFAMLALVPLRQFRELAFVMGLGVLIDALVVRSVLVPALLTLLGRFSAWPRRLRGAAVTRPPARRPSTAPDPGT</sequence>
<dbReference type="STRING" id="1386089.N865_00425"/>
<feature type="domain" description="Membrane transport protein MMPL" evidence="8">
    <location>
        <begin position="80"/>
        <end position="364"/>
    </location>
</feature>
<protein>
    <submittedName>
        <fullName evidence="9">Membrane protein</fullName>
    </submittedName>
</protein>
<feature type="transmembrane region" description="Helical" evidence="7">
    <location>
        <begin position="216"/>
        <end position="234"/>
    </location>
</feature>
<dbReference type="RefSeq" id="WP_051510333.1">
    <property type="nucleotide sequence ID" value="NZ_AWSA01000013.1"/>
</dbReference>
<keyword evidence="4 7" id="KW-0812">Transmembrane</keyword>
<evidence type="ECO:0000256" key="6">
    <source>
        <dbReference type="ARBA" id="ARBA00023136"/>
    </source>
</evidence>
<dbReference type="PANTHER" id="PTHR33406">
    <property type="entry name" value="MEMBRANE PROTEIN MJ1562-RELATED"/>
    <property type="match status" value="1"/>
</dbReference>
<feature type="transmembrane region" description="Helical" evidence="7">
    <location>
        <begin position="687"/>
        <end position="715"/>
    </location>
</feature>
<dbReference type="InterPro" id="IPR050545">
    <property type="entry name" value="Mycobact_MmpL"/>
</dbReference>
<name>W9GE82_9MICO</name>
<reference evidence="9 10" key="1">
    <citation type="submission" date="2013-08" db="EMBL/GenBank/DDBJ databases">
        <title>Intrasporangium oryzae NRRL B-24470.</title>
        <authorList>
            <person name="Liu H."/>
            <person name="Wang G."/>
        </authorList>
    </citation>
    <scope>NUCLEOTIDE SEQUENCE [LARGE SCALE GENOMIC DNA]</scope>
    <source>
        <strain evidence="9 10">NRRL B-24470</strain>
    </source>
</reference>
<dbReference type="PATRIC" id="fig|1386089.3.peg.1591"/>
<comment type="similarity">
    <text evidence="2">Belongs to the resistance-nodulation-cell division (RND) (TC 2.A.6) family. MmpL subfamily.</text>
</comment>
<dbReference type="PANTHER" id="PTHR33406:SF6">
    <property type="entry name" value="MEMBRANE PROTEIN YDGH-RELATED"/>
    <property type="match status" value="1"/>
</dbReference>
<proteinExistence type="inferred from homology"/>
<keyword evidence="6 7" id="KW-0472">Membrane</keyword>
<dbReference type="Pfam" id="PF03176">
    <property type="entry name" value="MMPL"/>
    <property type="match status" value="2"/>
</dbReference>
<dbReference type="eggNOG" id="COG2409">
    <property type="taxonomic scope" value="Bacteria"/>
</dbReference>